<keyword evidence="1" id="KW-0472">Membrane</keyword>
<feature type="transmembrane region" description="Helical" evidence="1">
    <location>
        <begin position="279"/>
        <end position="302"/>
    </location>
</feature>
<protein>
    <submittedName>
        <fullName evidence="2">Uncharacterized protein</fullName>
    </submittedName>
</protein>
<dbReference type="OrthoDB" id="1653241at2"/>
<keyword evidence="3" id="KW-1185">Reference proteome</keyword>
<feature type="transmembrane region" description="Helical" evidence="1">
    <location>
        <begin position="197"/>
        <end position="214"/>
    </location>
</feature>
<comment type="caution">
    <text evidence="2">The sequence shown here is derived from an EMBL/GenBank/DDBJ whole genome shotgun (WGS) entry which is preliminary data.</text>
</comment>
<dbReference type="EMBL" id="NGKU01000001">
    <property type="protein sequence ID" value="OTN75620.1"/>
    <property type="molecule type" value="Genomic_DNA"/>
</dbReference>
<feature type="transmembrane region" description="Helical" evidence="1">
    <location>
        <begin position="221"/>
        <end position="239"/>
    </location>
</feature>
<feature type="transmembrane region" description="Helical" evidence="1">
    <location>
        <begin position="171"/>
        <end position="191"/>
    </location>
</feature>
<name>A0A242A3Z9_9ENTE</name>
<evidence type="ECO:0000313" key="3">
    <source>
        <dbReference type="Proteomes" id="UP000195043"/>
    </source>
</evidence>
<evidence type="ECO:0000256" key="1">
    <source>
        <dbReference type="SAM" id="Phobius"/>
    </source>
</evidence>
<dbReference type="STRING" id="1834191.A5886_000695"/>
<dbReference type="Proteomes" id="UP000195043">
    <property type="component" value="Unassembled WGS sequence"/>
</dbReference>
<keyword evidence="1" id="KW-0812">Transmembrane</keyword>
<dbReference type="AlphaFoldDB" id="A0A242A3Z9"/>
<reference evidence="2 3" key="1">
    <citation type="submission" date="2017-05" db="EMBL/GenBank/DDBJ databases">
        <title>The Genome Sequence of Enterococcus sp. 8G7_MSG3316.</title>
        <authorList>
            <consortium name="The Broad Institute Genomics Platform"/>
            <consortium name="The Broad Institute Genomic Center for Infectious Diseases"/>
            <person name="Earl A."/>
            <person name="Manson A."/>
            <person name="Schwartman J."/>
            <person name="Gilmore M."/>
            <person name="Abouelleil A."/>
            <person name="Cao P."/>
            <person name="Chapman S."/>
            <person name="Cusick C."/>
            <person name="Shea T."/>
            <person name="Young S."/>
            <person name="Neafsey D."/>
            <person name="Nusbaum C."/>
            <person name="Birren B."/>
        </authorList>
    </citation>
    <scope>NUCLEOTIDE SEQUENCE [LARGE SCALE GENOMIC DNA]</scope>
    <source>
        <strain evidence="2 3">8G7_MSG3316</strain>
    </source>
</reference>
<keyword evidence="1" id="KW-1133">Transmembrane helix</keyword>
<sequence length="315" mass="34369">MNKKEEKTLHKFAEPLGMSVDGNNGVIYGEYEGYHVYLTRANNNSYSFAVNFSLNKAGELPQQDEVKRVVKESKDIIDCVIQGYQVVYTLRGGMTVAKTAEKVGPSLQTITSFLQQLGYQDACALCGKSDPTVSLYSVSGAPAILCDDCFKKQQEAVNIHAREQGNVKENVLSGTVGAFLGSLIGAGAIILLGQFGYVAAISGIVMAICAIKGYELLGKKLSTKGIIISSVIMIVMVYVGNRIDWSISVANYYTDVDLFYAFRILPDLIREGYLEASQYYGNLAMVYLFTAIGAVPTIISAVREGKRAQESYKML</sequence>
<proteinExistence type="predicted"/>
<dbReference type="RefSeq" id="WP_086273657.1">
    <property type="nucleotide sequence ID" value="NZ_NGKU01000001.1"/>
</dbReference>
<evidence type="ECO:0000313" key="2">
    <source>
        <dbReference type="EMBL" id="OTN75620.1"/>
    </source>
</evidence>
<gene>
    <name evidence="2" type="ORF">A5886_000695</name>
</gene>
<accession>A0A242A3Z9</accession>
<organism evidence="2 3">
    <name type="scientific">Candidatus Enterococcus testudinis</name>
    <dbReference type="NCBI Taxonomy" id="1834191"/>
    <lineage>
        <taxon>Bacteria</taxon>
        <taxon>Bacillati</taxon>
        <taxon>Bacillota</taxon>
        <taxon>Bacilli</taxon>
        <taxon>Lactobacillales</taxon>
        <taxon>Enterococcaceae</taxon>
        <taxon>Enterococcus</taxon>
    </lineage>
</organism>